<feature type="compositionally biased region" description="Basic residues" evidence="1">
    <location>
        <begin position="1"/>
        <end position="12"/>
    </location>
</feature>
<dbReference type="Proteomes" id="UP000026960">
    <property type="component" value="Chromosome 8"/>
</dbReference>
<dbReference type="PaxDb" id="65489-OBART08G07150.1"/>
<reference evidence="2" key="2">
    <citation type="submission" date="2015-03" db="UniProtKB">
        <authorList>
            <consortium name="EnsemblPlants"/>
        </authorList>
    </citation>
    <scope>IDENTIFICATION</scope>
</reference>
<organism evidence="2">
    <name type="scientific">Oryza barthii</name>
    <dbReference type="NCBI Taxonomy" id="65489"/>
    <lineage>
        <taxon>Eukaryota</taxon>
        <taxon>Viridiplantae</taxon>
        <taxon>Streptophyta</taxon>
        <taxon>Embryophyta</taxon>
        <taxon>Tracheophyta</taxon>
        <taxon>Spermatophyta</taxon>
        <taxon>Magnoliopsida</taxon>
        <taxon>Liliopsida</taxon>
        <taxon>Poales</taxon>
        <taxon>Poaceae</taxon>
        <taxon>BOP clade</taxon>
        <taxon>Oryzoideae</taxon>
        <taxon>Oryzeae</taxon>
        <taxon>Oryzinae</taxon>
        <taxon>Oryza</taxon>
    </lineage>
</organism>
<dbReference type="Gramene" id="OBART08G07150.1">
    <property type="protein sequence ID" value="OBART08G07150.1"/>
    <property type="gene ID" value="OBART08G07150"/>
</dbReference>
<evidence type="ECO:0000256" key="1">
    <source>
        <dbReference type="SAM" id="MobiDB-lite"/>
    </source>
</evidence>
<keyword evidence="3" id="KW-1185">Reference proteome</keyword>
<dbReference type="AlphaFoldDB" id="A0A0D3GXT6"/>
<feature type="region of interest" description="Disordered" evidence="1">
    <location>
        <begin position="1"/>
        <end position="30"/>
    </location>
</feature>
<dbReference type="HOGENOM" id="CLU_2744025_0_0_1"/>
<protein>
    <submittedName>
        <fullName evidence="2">Uncharacterized protein</fullName>
    </submittedName>
</protein>
<evidence type="ECO:0000313" key="2">
    <source>
        <dbReference type="EnsemblPlants" id="OBART08G07150.1"/>
    </source>
</evidence>
<feature type="region of interest" description="Disordered" evidence="1">
    <location>
        <begin position="44"/>
        <end position="71"/>
    </location>
</feature>
<name>A0A0D3GXT6_9ORYZ</name>
<sequence length="71" mass="7677">MGIGKPRGKSAKKLKELADGSRDVRRQSSRLRALSTDVAADPWMGIGKPRGKSAKKLKELADGSRDVRSIS</sequence>
<evidence type="ECO:0000313" key="3">
    <source>
        <dbReference type="Proteomes" id="UP000026960"/>
    </source>
</evidence>
<feature type="compositionally biased region" description="Basic and acidic residues" evidence="1">
    <location>
        <begin position="13"/>
        <end position="26"/>
    </location>
</feature>
<dbReference type="EnsemblPlants" id="OBART08G07150.1">
    <property type="protein sequence ID" value="OBART08G07150.1"/>
    <property type="gene ID" value="OBART08G07150"/>
</dbReference>
<proteinExistence type="predicted"/>
<accession>A0A0D3GXT6</accession>
<feature type="compositionally biased region" description="Basic and acidic residues" evidence="1">
    <location>
        <begin position="56"/>
        <end position="71"/>
    </location>
</feature>
<reference evidence="2" key="1">
    <citation type="journal article" date="2009" name="Rice">
        <title>De Novo Next Generation Sequencing of Plant Genomes.</title>
        <authorList>
            <person name="Rounsley S."/>
            <person name="Marri P.R."/>
            <person name="Yu Y."/>
            <person name="He R."/>
            <person name="Sisneros N."/>
            <person name="Goicoechea J.L."/>
            <person name="Lee S.J."/>
            <person name="Angelova A."/>
            <person name="Kudrna D."/>
            <person name="Luo M."/>
            <person name="Affourtit J."/>
            <person name="Desany B."/>
            <person name="Knight J."/>
            <person name="Niazi F."/>
            <person name="Egholm M."/>
            <person name="Wing R.A."/>
        </authorList>
    </citation>
    <scope>NUCLEOTIDE SEQUENCE [LARGE SCALE GENOMIC DNA]</scope>
    <source>
        <strain evidence="2">cv. IRGC 105608</strain>
    </source>
</reference>